<evidence type="ECO:0000256" key="6">
    <source>
        <dbReference type="SAM" id="MobiDB-lite"/>
    </source>
</evidence>
<dbReference type="PANTHER" id="PTHR12187">
    <property type="entry name" value="AGAP000124-PA"/>
    <property type="match status" value="1"/>
</dbReference>
<feature type="domain" description="PH" evidence="7">
    <location>
        <begin position="18"/>
        <end position="121"/>
    </location>
</feature>
<dbReference type="Proteomes" id="UP001208570">
    <property type="component" value="Unassembled WGS sequence"/>
</dbReference>
<feature type="compositionally biased region" description="Acidic residues" evidence="6">
    <location>
        <begin position="151"/>
        <end position="160"/>
    </location>
</feature>
<evidence type="ECO:0000256" key="2">
    <source>
        <dbReference type="ARBA" id="ARBA00006306"/>
    </source>
</evidence>
<evidence type="ECO:0000259" key="8">
    <source>
        <dbReference type="PROSITE" id="PS50004"/>
    </source>
</evidence>
<feature type="region of interest" description="Disordered" evidence="6">
    <location>
        <begin position="137"/>
        <end position="160"/>
    </location>
</feature>
<evidence type="ECO:0000256" key="5">
    <source>
        <dbReference type="ARBA" id="ARBA00023098"/>
    </source>
</evidence>
<keyword evidence="10" id="KW-1185">Reference proteome</keyword>
<dbReference type="EMBL" id="JAODUP010000002">
    <property type="protein sequence ID" value="KAK2170549.1"/>
    <property type="molecule type" value="Genomic_DNA"/>
</dbReference>
<feature type="domain" description="C2" evidence="8">
    <location>
        <begin position="147"/>
        <end position="275"/>
    </location>
</feature>
<reference evidence="9" key="1">
    <citation type="journal article" date="2023" name="Mol. Biol. Evol.">
        <title>Third-Generation Sequencing Reveals the Adaptive Role of the Epigenome in Three Deep-Sea Polychaetes.</title>
        <authorList>
            <person name="Perez M."/>
            <person name="Aroh O."/>
            <person name="Sun Y."/>
            <person name="Lan Y."/>
            <person name="Juniper S.K."/>
            <person name="Young C.R."/>
            <person name="Angers B."/>
            <person name="Qian P.Y."/>
        </authorList>
    </citation>
    <scope>NUCLEOTIDE SEQUENCE</scope>
    <source>
        <strain evidence="9">P08H-3</strain>
    </source>
</reference>
<comment type="caution">
    <text evidence="9">The sequence shown here is derived from an EMBL/GenBank/DDBJ whole genome shotgun (WGS) entry which is preliminary data.</text>
</comment>
<comment type="similarity">
    <text evidence="2">Belongs to the inositol 3,4-bisphosphate 4-phosphatase family.</text>
</comment>
<dbReference type="EC" id="3.1.3.66" evidence="3"/>
<dbReference type="Pfam" id="PF00168">
    <property type="entry name" value="C2"/>
    <property type="match status" value="1"/>
</dbReference>
<evidence type="ECO:0000313" key="10">
    <source>
        <dbReference type="Proteomes" id="UP001208570"/>
    </source>
</evidence>
<protein>
    <recommendedName>
        <fullName evidence="3">phosphatidylinositol-3,4-bisphosphate 4-phosphatase</fullName>
        <ecNumber evidence="3">3.1.3.66</ecNumber>
    </recommendedName>
</protein>
<dbReference type="SUPFAM" id="SSF50729">
    <property type="entry name" value="PH domain-like"/>
    <property type="match status" value="1"/>
</dbReference>
<dbReference type="InterPro" id="IPR039034">
    <property type="entry name" value="INPP4"/>
</dbReference>
<accession>A0AAD9KG37</accession>
<dbReference type="PANTHER" id="PTHR12187:SF11">
    <property type="entry name" value="PHOSPHATIDYLINOSITOL-3,4-BISPHOSPHATE 4-PHOSPHATASE"/>
    <property type="match status" value="1"/>
</dbReference>
<dbReference type="SMART" id="SM00233">
    <property type="entry name" value="PH"/>
    <property type="match status" value="1"/>
</dbReference>
<dbReference type="Gene3D" id="2.30.29.30">
    <property type="entry name" value="Pleckstrin-homology domain (PH domain)/Phosphotyrosine-binding domain (PTB)"/>
    <property type="match status" value="1"/>
</dbReference>
<dbReference type="InterPro" id="IPR001849">
    <property type="entry name" value="PH_domain"/>
</dbReference>
<dbReference type="InterPro" id="IPR035892">
    <property type="entry name" value="C2_domain_sf"/>
</dbReference>
<evidence type="ECO:0000256" key="4">
    <source>
        <dbReference type="ARBA" id="ARBA00022801"/>
    </source>
</evidence>
<evidence type="ECO:0000313" key="9">
    <source>
        <dbReference type="EMBL" id="KAK2170549.1"/>
    </source>
</evidence>
<dbReference type="Pfam" id="PF00169">
    <property type="entry name" value="PH"/>
    <property type="match status" value="1"/>
</dbReference>
<dbReference type="InterPro" id="IPR011993">
    <property type="entry name" value="PH-like_dom_sf"/>
</dbReference>
<keyword evidence="5" id="KW-0443">Lipid metabolism</keyword>
<dbReference type="InterPro" id="IPR000008">
    <property type="entry name" value="C2_dom"/>
</dbReference>
<proteinExistence type="inferred from homology"/>
<dbReference type="AlphaFoldDB" id="A0AAD9KG37"/>
<dbReference type="SUPFAM" id="SSF49562">
    <property type="entry name" value="C2 domain (Calcium/lipid-binding domain, CaLB)"/>
    <property type="match status" value="1"/>
</dbReference>
<evidence type="ECO:0000259" key="7">
    <source>
        <dbReference type="PROSITE" id="PS50003"/>
    </source>
</evidence>
<gene>
    <name evidence="9" type="ORF">LSH36_2g08061</name>
</gene>
<keyword evidence="4" id="KW-0378">Hydrolase</keyword>
<dbReference type="Gene3D" id="2.60.40.150">
    <property type="entry name" value="C2 domain"/>
    <property type="match status" value="1"/>
</dbReference>
<dbReference type="GO" id="GO:0016316">
    <property type="term" value="F:phosphatidylinositol-3,4-bisphosphate 4-phosphatase activity"/>
    <property type="evidence" value="ECO:0007669"/>
    <property type="project" value="UniProtKB-EC"/>
</dbReference>
<dbReference type="PROSITE" id="PS50004">
    <property type="entry name" value="C2"/>
    <property type="match status" value="1"/>
</dbReference>
<dbReference type="GO" id="GO:0005737">
    <property type="term" value="C:cytoplasm"/>
    <property type="evidence" value="ECO:0007669"/>
    <property type="project" value="TreeGrafter"/>
</dbReference>
<evidence type="ECO:0000256" key="3">
    <source>
        <dbReference type="ARBA" id="ARBA00013037"/>
    </source>
</evidence>
<dbReference type="PROSITE" id="PS50003">
    <property type="entry name" value="PH_DOMAIN"/>
    <property type="match status" value="1"/>
</dbReference>
<evidence type="ECO:0000256" key="1">
    <source>
        <dbReference type="ARBA" id="ARBA00004847"/>
    </source>
</evidence>
<comment type="pathway">
    <text evidence="1">Signal transduction; phosphatidylinositol signaling pathway.</text>
</comment>
<name>A0AAD9KG37_9ANNE</name>
<organism evidence="9 10">
    <name type="scientific">Paralvinella palmiformis</name>
    <dbReference type="NCBI Taxonomy" id="53620"/>
    <lineage>
        <taxon>Eukaryota</taxon>
        <taxon>Metazoa</taxon>
        <taxon>Spiralia</taxon>
        <taxon>Lophotrochozoa</taxon>
        <taxon>Annelida</taxon>
        <taxon>Polychaeta</taxon>
        <taxon>Sedentaria</taxon>
        <taxon>Canalipalpata</taxon>
        <taxon>Terebellida</taxon>
        <taxon>Terebelliformia</taxon>
        <taxon>Alvinellidae</taxon>
        <taxon>Paralvinella</taxon>
    </lineage>
</organism>
<sequence>MRFNNREMMILAQQRSAVFDKEGVLQIKEKQDGLFRKGEVYVPRLFRLRGNLLFYFKTTDPSSEVQGLMVLERVVVELDLEEELPYSFILVFEGEDKVVHLAANSELDRDSWIEHLHISSYECMKMQLESLRDQIKSRTGHDPINNPEPSELPDSESEESAQNEPFLEMCIACDGLPYNSIGREPDTFATIHYLTPPHQQWTNHARTEIVEKTTSPVYLTTIGFCNPRKVLLSTCIKICVNDVKERMTNTMTQIGTVQFTFASDPQDVGHITVLAWHNVDQFEGIDGTASEAVL</sequence>